<keyword evidence="16" id="KW-1185">Reference proteome</keyword>
<organism evidence="15 16">
    <name type="scientific">Mya arenaria</name>
    <name type="common">Soft-shell clam</name>
    <dbReference type="NCBI Taxonomy" id="6604"/>
    <lineage>
        <taxon>Eukaryota</taxon>
        <taxon>Metazoa</taxon>
        <taxon>Spiralia</taxon>
        <taxon>Lophotrochozoa</taxon>
        <taxon>Mollusca</taxon>
        <taxon>Bivalvia</taxon>
        <taxon>Autobranchia</taxon>
        <taxon>Heteroconchia</taxon>
        <taxon>Euheterodonta</taxon>
        <taxon>Imparidentia</taxon>
        <taxon>Neoheterodontei</taxon>
        <taxon>Myida</taxon>
        <taxon>Myoidea</taxon>
        <taxon>Myidae</taxon>
        <taxon>Mya</taxon>
    </lineage>
</organism>
<keyword evidence="5 12" id="KW-1133">Transmembrane helix</keyword>
<dbReference type="PANTHER" id="PTHR42643">
    <property type="entry name" value="IONOTROPIC RECEPTOR 20A-RELATED"/>
    <property type="match status" value="1"/>
</dbReference>
<evidence type="ECO:0000256" key="5">
    <source>
        <dbReference type="ARBA" id="ARBA00022989"/>
    </source>
</evidence>
<evidence type="ECO:0000256" key="1">
    <source>
        <dbReference type="ARBA" id="ARBA00004651"/>
    </source>
</evidence>
<protein>
    <submittedName>
        <fullName evidence="15">GRIK2-like protein</fullName>
    </submittedName>
</protein>
<feature type="transmembrane region" description="Helical" evidence="12">
    <location>
        <begin position="393"/>
        <end position="414"/>
    </location>
</feature>
<evidence type="ECO:0000256" key="10">
    <source>
        <dbReference type="ARBA" id="ARBA00023286"/>
    </source>
</evidence>
<dbReference type="InterPro" id="IPR001320">
    <property type="entry name" value="Iontro_rcpt_C"/>
</dbReference>
<evidence type="ECO:0000256" key="11">
    <source>
        <dbReference type="ARBA" id="ARBA00023303"/>
    </source>
</evidence>
<evidence type="ECO:0000256" key="12">
    <source>
        <dbReference type="SAM" id="Phobius"/>
    </source>
</evidence>
<evidence type="ECO:0000256" key="7">
    <source>
        <dbReference type="ARBA" id="ARBA00023136"/>
    </source>
</evidence>
<keyword evidence="9" id="KW-0325">Glycoprotein</keyword>
<evidence type="ECO:0000259" key="14">
    <source>
        <dbReference type="SMART" id="SM00918"/>
    </source>
</evidence>
<feature type="domain" description="Ionotropic glutamate receptor C-terminal" evidence="13">
    <location>
        <begin position="193"/>
        <end position="558"/>
    </location>
</feature>
<dbReference type="EMBL" id="CP111026">
    <property type="protein sequence ID" value="WAR27612.1"/>
    <property type="molecule type" value="Genomic_DNA"/>
</dbReference>
<dbReference type="Pfam" id="PF10613">
    <property type="entry name" value="Lig_chan-Glu_bd"/>
    <property type="match status" value="1"/>
</dbReference>
<keyword evidence="7 12" id="KW-0472">Membrane</keyword>
<dbReference type="PANTHER" id="PTHR42643:SF24">
    <property type="entry name" value="IONOTROPIC RECEPTOR 60A"/>
    <property type="match status" value="1"/>
</dbReference>
<evidence type="ECO:0000256" key="2">
    <source>
        <dbReference type="ARBA" id="ARBA00022448"/>
    </source>
</evidence>
<keyword evidence="11" id="KW-0407">Ion channel</keyword>
<keyword evidence="8" id="KW-0675">Receptor</keyword>
<dbReference type="SMART" id="SM00918">
    <property type="entry name" value="Lig_chan-Glu_bd"/>
    <property type="match status" value="1"/>
</dbReference>
<keyword evidence="6" id="KW-0406">Ion transport</keyword>
<dbReference type="Gene3D" id="3.40.190.10">
    <property type="entry name" value="Periplasmic binding protein-like II"/>
    <property type="match status" value="1"/>
</dbReference>
<sequence length="632" mass="72267">MWPVRNVRVKLPKHVEEDVIEGQDLCDPLYEATSRQTAPYCYTDAQLDNLKQQVNNNTLIMKEANKFDQENGKMKSLLKMFSRWLVAAYEHNFDTIETMTSCASNIDNLAVIAFPEITPSTSIKEDSSTWYRESKCAALRIDTLMWTPDGRGFSHVGYVKHQRYNDTNHWSLADIAILSDVFPNIHFAYNKRQFLVSTLHYEPFVIKTVENGTSKYGGICMDLLKELAKNLNFTYNLTEPDDQKWGSTEDMINPQFNGLIGQLQREEVDIVAADISIQKEREMVMDFMFPFFYGSTSVVIKKPDPNRRKWRTLVDPFKGEVLAFIGVVLLAASVIGFLFNPFYCDPDNARLRSETYGLHTIHDAFWYMYGALLSQGGVNLPESNAGRTFVSCWWLFCIVIVATYCGNLIAFLAVSKEPLPFNTLEEMAKFKDEYKWGIQAGTNWEVVFKTSKRKEFRAIGDAWIEFNKTDPDVTSTDFNVHMAKVKEGYYGWIGDTVVIEMAMDKDCDLLMIKERFLPIKYAFGFTNNSPHAQIFSKQMLSMLESGLIQVWKRRWWPKSKVICPGSVVTVAKPISVVDVQSAFYVAGGGAVLGLLAFLMELLVVRVQKYFKSKHPTSTRSSNDPVRVNYQDI</sequence>
<dbReference type="InterPro" id="IPR052192">
    <property type="entry name" value="Insect_Ionotropic_Sensory_Rcpt"/>
</dbReference>
<gene>
    <name evidence="15" type="ORF">MAR_013316</name>
</gene>
<keyword evidence="10" id="KW-1071">Ligand-gated ion channel</keyword>
<feature type="transmembrane region" description="Helical" evidence="12">
    <location>
        <begin position="583"/>
        <end position="604"/>
    </location>
</feature>
<evidence type="ECO:0000256" key="9">
    <source>
        <dbReference type="ARBA" id="ARBA00023180"/>
    </source>
</evidence>
<keyword evidence="4 12" id="KW-0812">Transmembrane</keyword>
<dbReference type="PRINTS" id="PR00177">
    <property type="entry name" value="NMDARECEPTOR"/>
</dbReference>
<evidence type="ECO:0000256" key="3">
    <source>
        <dbReference type="ARBA" id="ARBA00022475"/>
    </source>
</evidence>
<evidence type="ECO:0000256" key="4">
    <source>
        <dbReference type="ARBA" id="ARBA00022692"/>
    </source>
</evidence>
<dbReference type="Proteomes" id="UP001164746">
    <property type="component" value="Chromosome 15"/>
</dbReference>
<evidence type="ECO:0000259" key="13">
    <source>
        <dbReference type="SMART" id="SM00079"/>
    </source>
</evidence>
<dbReference type="Gene3D" id="1.10.287.70">
    <property type="match status" value="1"/>
</dbReference>
<comment type="subcellular location">
    <subcellularLocation>
        <location evidence="1">Cell membrane</location>
        <topology evidence="1">Multi-pass membrane protein</topology>
    </subcellularLocation>
</comment>
<evidence type="ECO:0000256" key="6">
    <source>
        <dbReference type="ARBA" id="ARBA00023065"/>
    </source>
</evidence>
<evidence type="ECO:0000313" key="15">
    <source>
        <dbReference type="EMBL" id="WAR27612.1"/>
    </source>
</evidence>
<dbReference type="SUPFAM" id="SSF53850">
    <property type="entry name" value="Periplasmic binding protein-like II"/>
    <property type="match status" value="1"/>
</dbReference>
<keyword evidence="2" id="KW-0813">Transport</keyword>
<dbReference type="InterPro" id="IPR019594">
    <property type="entry name" value="Glu/Gly-bd"/>
</dbReference>
<dbReference type="Pfam" id="PF00060">
    <property type="entry name" value="Lig_chan"/>
    <property type="match status" value="1"/>
</dbReference>
<dbReference type="SMART" id="SM00079">
    <property type="entry name" value="PBPe"/>
    <property type="match status" value="1"/>
</dbReference>
<proteinExistence type="predicted"/>
<dbReference type="SUPFAM" id="SSF81324">
    <property type="entry name" value="Voltage-gated potassium channels"/>
    <property type="match status" value="1"/>
</dbReference>
<feature type="domain" description="Ionotropic glutamate receptor L-glutamate and glycine-binding" evidence="14">
    <location>
        <begin position="203"/>
        <end position="265"/>
    </location>
</feature>
<evidence type="ECO:0000313" key="16">
    <source>
        <dbReference type="Proteomes" id="UP001164746"/>
    </source>
</evidence>
<evidence type="ECO:0000256" key="8">
    <source>
        <dbReference type="ARBA" id="ARBA00023170"/>
    </source>
</evidence>
<name>A0ABY7G2S4_MYAAR</name>
<feature type="transmembrane region" description="Helical" evidence="12">
    <location>
        <begin position="321"/>
        <end position="343"/>
    </location>
</feature>
<keyword evidence="3" id="KW-1003">Cell membrane</keyword>
<dbReference type="InterPro" id="IPR001508">
    <property type="entry name" value="Iono_Glu_rcpt_met"/>
</dbReference>
<accession>A0ABY7G2S4</accession>
<reference evidence="15" key="1">
    <citation type="submission" date="2022-11" db="EMBL/GenBank/DDBJ databases">
        <title>Centuries of genome instability and evolution in soft-shell clam transmissible cancer (bioRxiv).</title>
        <authorList>
            <person name="Hart S.F.M."/>
            <person name="Yonemitsu M.A."/>
            <person name="Giersch R.M."/>
            <person name="Beal B.F."/>
            <person name="Arriagada G."/>
            <person name="Davis B.W."/>
            <person name="Ostrander E.A."/>
            <person name="Goff S.P."/>
            <person name="Metzger M.J."/>
        </authorList>
    </citation>
    <scope>NUCLEOTIDE SEQUENCE</scope>
    <source>
        <strain evidence="15">MELC-2E11</strain>
        <tissue evidence="15">Siphon/mantle</tissue>
    </source>
</reference>